<evidence type="ECO:0000256" key="1">
    <source>
        <dbReference type="ARBA" id="ARBA00004236"/>
    </source>
</evidence>
<dbReference type="Gene3D" id="2.60.40.10">
    <property type="entry name" value="Immunoglobulins"/>
    <property type="match status" value="1"/>
</dbReference>
<feature type="domain" description="Glycosyl transferase family 51" evidence="16">
    <location>
        <begin position="44"/>
        <end position="216"/>
    </location>
</feature>
<evidence type="ECO:0000256" key="5">
    <source>
        <dbReference type="ARBA" id="ARBA00022676"/>
    </source>
</evidence>
<keyword evidence="2" id="KW-1003">Cell membrane</keyword>
<dbReference type="Gene3D" id="3.40.710.10">
    <property type="entry name" value="DD-peptidase/beta-lactamase superfamily"/>
    <property type="match status" value="1"/>
</dbReference>
<comment type="subcellular location">
    <subcellularLocation>
        <location evidence="1">Cell membrane</location>
    </subcellularLocation>
</comment>
<dbReference type="SUPFAM" id="SSF53955">
    <property type="entry name" value="Lysozyme-like"/>
    <property type="match status" value="1"/>
</dbReference>
<keyword evidence="9" id="KW-0573">Peptidoglycan synthesis</keyword>
<evidence type="ECO:0000256" key="11">
    <source>
        <dbReference type="ARBA" id="ARBA00023268"/>
    </source>
</evidence>
<dbReference type="Pfam" id="PF17957">
    <property type="entry name" value="Big_7"/>
    <property type="match status" value="1"/>
</dbReference>
<dbReference type="GO" id="GO:0005886">
    <property type="term" value="C:plasma membrane"/>
    <property type="evidence" value="ECO:0007669"/>
    <property type="project" value="UniProtKB-SubCell"/>
</dbReference>
<dbReference type="AlphaFoldDB" id="A0A1F7HYH0"/>
<keyword evidence="7" id="KW-0378">Hydrolase</keyword>
<dbReference type="InterPro" id="IPR036950">
    <property type="entry name" value="PBP_transglycosylase"/>
</dbReference>
<dbReference type="Pfam" id="PF00905">
    <property type="entry name" value="Transpeptidase"/>
    <property type="match status" value="1"/>
</dbReference>
<dbReference type="InterPro" id="IPR013783">
    <property type="entry name" value="Ig-like_fold"/>
</dbReference>
<dbReference type="GO" id="GO:0008955">
    <property type="term" value="F:peptidoglycan glycosyltransferase activity"/>
    <property type="evidence" value="ECO:0007669"/>
    <property type="project" value="UniProtKB-EC"/>
</dbReference>
<dbReference type="InterPro" id="IPR023346">
    <property type="entry name" value="Lysozyme-like_dom_sf"/>
</dbReference>
<dbReference type="GO" id="GO:0071555">
    <property type="term" value="P:cell wall organization"/>
    <property type="evidence" value="ECO:0007669"/>
    <property type="project" value="UniProtKB-KW"/>
</dbReference>
<dbReference type="InterPro" id="IPR001264">
    <property type="entry name" value="Glyco_trans_51"/>
</dbReference>
<keyword evidence="4" id="KW-0645">Protease</keyword>
<dbReference type="GO" id="GO:0008360">
    <property type="term" value="P:regulation of cell shape"/>
    <property type="evidence" value="ECO:0007669"/>
    <property type="project" value="UniProtKB-KW"/>
</dbReference>
<keyword evidence="12" id="KW-0961">Cell wall biogenesis/degradation</keyword>
<comment type="catalytic activity">
    <reaction evidence="14">
        <text>[GlcNAc-(1-&gt;4)-Mur2Ac(oyl-L-Ala-gamma-D-Glu-L-Lys-D-Ala-D-Ala)](n)-di-trans,octa-cis-undecaprenyl diphosphate + beta-D-GlcNAc-(1-&gt;4)-Mur2Ac(oyl-L-Ala-gamma-D-Glu-L-Lys-D-Ala-D-Ala)-di-trans,octa-cis-undecaprenyl diphosphate = [GlcNAc-(1-&gt;4)-Mur2Ac(oyl-L-Ala-gamma-D-Glu-L-Lys-D-Ala-D-Ala)](n+1)-di-trans,octa-cis-undecaprenyl diphosphate + di-trans,octa-cis-undecaprenyl diphosphate + H(+)</text>
        <dbReference type="Rhea" id="RHEA:23708"/>
        <dbReference type="Rhea" id="RHEA-COMP:9602"/>
        <dbReference type="Rhea" id="RHEA-COMP:9603"/>
        <dbReference type="ChEBI" id="CHEBI:15378"/>
        <dbReference type="ChEBI" id="CHEBI:58405"/>
        <dbReference type="ChEBI" id="CHEBI:60033"/>
        <dbReference type="ChEBI" id="CHEBI:78435"/>
        <dbReference type="EC" id="2.4.99.28"/>
    </reaction>
</comment>
<evidence type="ECO:0000259" key="16">
    <source>
        <dbReference type="Pfam" id="PF00912"/>
    </source>
</evidence>
<comment type="caution">
    <text evidence="17">The sequence shown here is derived from an EMBL/GenBank/DDBJ whole genome shotgun (WGS) entry which is preliminary data.</text>
</comment>
<dbReference type="GO" id="GO:0009252">
    <property type="term" value="P:peptidoglycan biosynthetic process"/>
    <property type="evidence" value="ECO:0007669"/>
    <property type="project" value="UniProtKB-KW"/>
</dbReference>
<dbReference type="EC" id="2.4.99.28" evidence="13"/>
<dbReference type="InterPro" id="IPR050396">
    <property type="entry name" value="Glycosyltr_51/Transpeptidase"/>
</dbReference>
<evidence type="ECO:0000256" key="3">
    <source>
        <dbReference type="ARBA" id="ARBA00022645"/>
    </source>
</evidence>
<evidence type="ECO:0000259" key="15">
    <source>
        <dbReference type="Pfam" id="PF00905"/>
    </source>
</evidence>
<dbReference type="InterPro" id="IPR001460">
    <property type="entry name" value="PCN-bd_Tpept"/>
</dbReference>
<keyword evidence="10" id="KW-0472">Membrane</keyword>
<dbReference type="Pfam" id="PF00912">
    <property type="entry name" value="Transgly"/>
    <property type="match status" value="1"/>
</dbReference>
<evidence type="ECO:0000313" key="18">
    <source>
        <dbReference type="Proteomes" id="UP000178853"/>
    </source>
</evidence>
<dbReference type="SUPFAM" id="SSF56601">
    <property type="entry name" value="beta-lactamase/transpeptidase-like"/>
    <property type="match status" value="1"/>
</dbReference>
<dbReference type="GO" id="GO:0030288">
    <property type="term" value="C:outer membrane-bounded periplasmic space"/>
    <property type="evidence" value="ECO:0007669"/>
    <property type="project" value="TreeGrafter"/>
</dbReference>
<dbReference type="Gene3D" id="1.10.3810.10">
    <property type="entry name" value="Biosynthetic peptidoglycan transglycosylase-like"/>
    <property type="match status" value="1"/>
</dbReference>
<proteinExistence type="predicted"/>
<keyword evidence="8" id="KW-0133">Cell shape</keyword>
<evidence type="ECO:0000256" key="14">
    <source>
        <dbReference type="ARBA" id="ARBA00049902"/>
    </source>
</evidence>
<keyword evidence="5" id="KW-0328">Glycosyltransferase</keyword>
<accession>A0A1F7HYH0</accession>
<name>A0A1F7HYH0_9BACT</name>
<evidence type="ECO:0000256" key="12">
    <source>
        <dbReference type="ARBA" id="ARBA00023316"/>
    </source>
</evidence>
<dbReference type="PANTHER" id="PTHR32282">
    <property type="entry name" value="BINDING PROTEIN TRANSPEPTIDASE, PUTATIVE-RELATED"/>
    <property type="match status" value="1"/>
</dbReference>
<evidence type="ECO:0000256" key="6">
    <source>
        <dbReference type="ARBA" id="ARBA00022679"/>
    </source>
</evidence>
<gene>
    <name evidence="17" type="ORF">A3F60_01350</name>
</gene>
<evidence type="ECO:0000256" key="9">
    <source>
        <dbReference type="ARBA" id="ARBA00022984"/>
    </source>
</evidence>
<evidence type="ECO:0000256" key="4">
    <source>
        <dbReference type="ARBA" id="ARBA00022670"/>
    </source>
</evidence>
<feature type="domain" description="Penicillin-binding protein transpeptidase" evidence="15">
    <location>
        <begin position="303"/>
        <end position="562"/>
    </location>
</feature>
<evidence type="ECO:0000256" key="13">
    <source>
        <dbReference type="ARBA" id="ARBA00044770"/>
    </source>
</evidence>
<dbReference type="NCBIfam" id="TIGR02073">
    <property type="entry name" value="PBP_1c"/>
    <property type="match status" value="1"/>
</dbReference>
<dbReference type="GO" id="GO:0006508">
    <property type="term" value="P:proteolysis"/>
    <property type="evidence" value="ECO:0007669"/>
    <property type="project" value="UniProtKB-KW"/>
</dbReference>
<sequence length="801" mass="89806">MRFVFALFLFFIMFLFFWTTPKIEKQGSVKIWDRNNRLLFESLNTTGRKTPVSYDRFPQHLIDATVASEDNTFWSNRGVDIKALMRAIFQNLQEGAIVSGASTITQQVARLGVISRSASSRRSFVRKIREILIALRLSSQYSKKEIITLYLNEVYYGNLAYGIQAAATTYFHKDVKQLSLAESAFLTSLISSPESRNPYTHFISAKKAQTRVLDLMVRNKFISNRKRDQVKQEEIQLENPGNTIQAPHFVHYILEEVERLKIQSNGGVNIYTTFDYPTYQLSEDIAKIWINKLQNEHDVSNAALVLLENETGAILNMLGGVDYFDATRSGQVNMATALRQPGSALKPVTYATAFMKGYTSATLLYDVKKVYKTKKGEGFTPYNYDGRFHGLVLAREALASSFNVPAVEMLNRVGLQDFLKTARQLGISTYTQEERYDLSITLGGAEVKLLDLTNVFASLGRGGIFKEPYAIESVTADSGATIYQHKSEPGRIALGKNSGQIAYLLSDILSDQKARIPGFGEKNALVLDRPAAVKTGTTTDWHDNWTIGYTPSYTVGVWIGNNDNHPMKQITGVTGAAPLWNQFFREYLKGKPREEFVQPEGMKKVEICKISGLLPDGLCQEKIREKFIAGTEPKEKSHLQVKASIDTRNGLRAGTTCPSEFIQTEIFINYPQELYSWAVEDGQKVLPRQFSPLCGSLLQSSDTSYIQIIYPKEKTLFESAPLLIANQAIVFEVNVSSAIEKVNWYVDGKLAGASTQFPFDFSWKPTLGTHTVKALGVSSLEQKTESRSVHFSVVDYKAGDN</sequence>
<dbReference type="InterPro" id="IPR011815">
    <property type="entry name" value="PBP_1c"/>
</dbReference>
<organism evidence="17 18">
    <name type="scientific">Candidatus Roizmanbacteria bacterium RIFCSPHIGHO2_12_FULL_39_8</name>
    <dbReference type="NCBI Taxonomy" id="1802050"/>
    <lineage>
        <taxon>Bacteria</taxon>
        <taxon>Candidatus Roizmaniibacteriota</taxon>
    </lineage>
</organism>
<dbReference type="Proteomes" id="UP000178853">
    <property type="component" value="Unassembled WGS sequence"/>
</dbReference>
<evidence type="ECO:0000256" key="8">
    <source>
        <dbReference type="ARBA" id="ARBA00022960"/>
    </source>
</evidence>
<dbReference type="GO" id="GO:0008658">
    <property type="term" value="F:penicillin binding"/>
    <property type="evidence" value="ECO:0007669"/>
    <property type="project" value="InterPro"/>
</dbReference>
<keyword evidence="11" id="KW-0511">Multifunctional enzyme</keyword>
<keyword evidence="6" id="KW-0808">Transferase</keyword>
<dbReference type="InterPro" id="IPR012338">
    <property type="entry name" value="Beta-lactam/transpept-like"/>
</dbReference>
<protein>
    <recommendedName>
        <fullName evidence="13">peptidoglycan glycosyltransferase</fullName>
        <ecNumber evidence="13">2.4.99.28</ecNumber>
    </recommendedName>
</protein>
<dbReference type="GO" id="GO:0004180">
    <property type="term" value="F:carboxypeptidase activity"/>
    <property type="evidence" value="ECO:0007669"/>
    <property type="project" value="UniProtKB-KW"/>
</dbReference>
<evidence type="ECO:0000256" key="7">
    <source>
        <dbReference type="ARBA" id="ARBA00022801"/>
    </source>
</evidence>
<dbReference type="EMBL" id="MGAA01000048">
    <property type="protein sequence ID" value="OGK35952.1"/>
    <property type="molecule type" value="Genomic_DNA"/>
</dbReference>
<dbReference type="PANTHER" id="PTHR32282:SF11">
    <property type="entry name" value="PENICILLIN-BINDING PROTEIN 1B"/>
    <property type="match status" value="1"/>
</dbReference>
<reference evidence="17 18" key="1">
    <citation type="journal article" date="2016" name="Nat. Commun.">
        <title>Thousands of microbial genomes shed light on interconnected biogeochemical processes in an aquifer system.</title>
        <authorList>
            <person name="Anantharaman K."/>
            <person name="Brown C.T."/>
            <person name="Hug L.A."/>
            <person name="Sharon I."/>
            <person name="Castelle C.J."/>
            <person name="Probst A.J."/>
            <person name="Thomas B.C."/>
            <person name="Singh A."/>
            <person name="Wilkins M.J."/>
            <person name="Karaoz U."/>
            <person name="Brodie E.L."/>
            <person name="Williams K.H."/>
            <person name="Hubbard S.S."/>
            <person name="Banfield J.F."/>
        </authorList>
    </citation>
    <scope>NUCLEOTIDE SEQUENCE [LARGE SCALE GENOMIC DNA]</scope>
</reference>
<evidence type="ECO:0000256" key="2">
    <source>
        <dbReference type="ARBA" id="ARBA00022475"/>
    </source>
</evidence>
<keyword evidence="3" id="KW-0121">Carboxypeptidase</keyword>
<evidence type="ECO:0000256" key="10">
    <source>
        <dbReference type="ARBA" id="ARBA00023136"/>
    </source>
</evidence>
<evidence type="ECO:0000313" key="17">
    <source>
        <dbReference type="EMBL" id="OGK35952.1"/>
    </source>
</evidence>